<evidence type="ECO:0000313" key="11">
    <source>
        <dbReference type="EMBL" id="HIU91085.1"/>
    </source>
</evidence>
<feature type="transmembrane region" description="Helical" evidence="10">
    <location>
        <begin position="92"/>
        <end position="113"/>
    </location>
</feature>
<comment type="caution">
    <text evidence="11">The sequence shown here is derived from an EMBL/GenBank/DDBJ whole genome shotgun (WGS) entry which is preliminary data.</text>
</comment>
<comment type="function">
    <text evidence="10">Catalyzes the transfer of an acyl group from acyl-phosphate (acyl-PO(4)) to glycerol-3-phosphate (G3P) to form lysophosphatidic acid (LPA). This enzyme utilizes acyl-phosphate as fatty acyl donor, but not acyl-CoA or acyl-ACP.</text>
</comment>
<dbReference type="GO" id="GO:0005886">
    <property type="term" value="C:plasma membrane"/>
    <property type="evidence" value="ECO:0007669"/>
    <property type="project" value="UniProtKB-SubCell"/>
</dbReference>
<dbReference type="Proteomes" id="UP000886852">
    <property type="component" value="Unassembled WGS sequence"/>
</dbReference>
<keyword evidence="1 10" id="KW-1003">Cell membrane</keyword>
<dbReference type="InterPro" id="IPR003811">
    <property type="entry name" value="G3P_acylTferase_PlsY"/>
</dbReference>
<keyword evidence="6 10" id="KW-0443">Lipid metabolism</keyword>
<comment type="similarity">
    <text evidence="10">Belongs to the PlsY family.</text>
</comment>
<keyword evidence="8 10" id="KW-0594">Phospholipid biosynthesis</keyword>
<feature type="transmembrane region" description="Helical" evidence="10">
    <location>
        <begin position="12"/>
        <end position="33"/>
    </location>
</feature>
<evidence type="ECO:0000256" key="9">
    <source>
        <dbReference type="ARBA" id="ARBA00023264"/>
    </source>
</evidence>
<protein>
    <recommendedName>
        <fullName evidence="10">Glycerol-3-phosphate acyltransferase</fullName>
    </recommendedName>
    <alternativeName>
        <fullName evidence="10">Acyl-PO4 G3P acyltransferase</fullName>
    </alternativeName>
    <alternativeName>
        <fullName evidence="10">Acyl-phosphate--glycerol-3-phosphate acyltransferase</fullName>
    </alternativeName>
    <alternativeName>
        <fullName evidence="10">G3P acyltransferase</fullName>
        <shortName evidence="10">GPAT</shortName>
        <ecNumber evidence="10">2.3.1.275</ecNumber>
    </alternativeName>
    <alternativeName>
        <fullName evidence="10">Lysophosphatidic acid synthase</fullName>
        <shortName evidence="10">LPA synthase</shortName>
    </alternativeName>
</protein>
<comment type="subcellular location">
    <subcellularLocation>
        <location evidence="10">Cell membrane</location>
        <topology evidence="10">Multi-pass membrane protein</topology>
    </subcellularLocation>
</comment>
<evidence type="ECO:0000256" key="4">
    <source>
        <dbReference type="ARBA" id="ARBA00022692"/>
    </source>
</evidence>
<evidence type="ECO:0000256" key="8">
    <source>
        <dbReference type="ARBA" id="ARBA00023209"/>
    </source>
</evidence>
<name>A0A9D1MXR5_9BACT</name>
<keyword evidence="11" id="KW-0012">Acyltransferase</keyword>
<evidence type="ECO:0000256" key="5">
    <source>
        <dbReference type="ARBA" id="ARBA00022989"/>
    </source>
</evidence>
<feature type="transmembrane region" description="Helical" evidence="10">
    <location>
        <begin position="178"/>
        <end position="196"/>
    </location>
</feature>
<dbReference type="GO" id="GO:0008654">
    <property type="term" value="P:phospholipid biosynthetic process"/>
    <property type="evidence" value="ECO:0007669"/>
    <property type="project" value="UniProtKB-UniRule"/>
</dbReference>
<proteinExistence type="inferred from homology"/>
<evidence type="ECO:0000256" key="1">
    <source>
        <dbReference type="ARBA" id="ARBA00022475"/>
    </source>
</evidence>
<dbReference type="Pfam" id="PF02660">
    <property type="entry name" value="G3P_acyltransf"/>
    <property type="match status" value="1"/>
</dbReference>
<evidence type="ECO:0000256" key="3">
    <source>
        <dbReference type="ARBA" id="ARBA00022679"/>
    </source>
</evidence>
<keyword evidence="2 10" id="KW-0444">Lipid biosynthesis</keyword>
<keyword evidence="3 10" id="KW-0808">Transferase</keyword>
<dbReference type="PANTHER" id="PTHR30309:SF0">
    <property type="entry name" value="GLYCEROL-3-PHOSPHATE ACYLTRANSFERASE-RELATED"/>
    <property type="match status" value="1"/>
</dbReference>
<evidence type="ECO:0000256" key="10">
    <source>
        <dbReference type="HAMAP-Rule" id="MF_01043"/>
    </source>
</evidence>
<comment type="pathway">
    <text evidence="10">Lipid metabolism; phospholipid metabolism.</text>
</comment>
<dbReference type="AlphaFoldDB" id="A0A9D1MXR5"/>
<reference evidence="11" key="2">
    <citation type="journal article" date="2021" name="PeerJ">
        <title>Extensive microbial diversity within the chicken gut microbiome revealed by metagenomics and culture.</title>
        <authorList>
            <person name="Gilroy R."/>
            <person name="Ravi A."/>
            <person name="Getino M."/>
            <person name="Pursley I."/>
            <person name="Horton D.L."/>
            <person name="Alikhan N.F."/>
            <person name="Baker D."/>
            <person name="Gharbi K."/>
            <person name="Hall N."/>
            <person name="Watson M."/>
            <person name="Adriaenssens E.M."/>
            <person name="Foster-Nyarko E."/>
            <person name="Jarju S."/>
            <person name="Secka A."/>
            <person name="Antonio M."/>
            <person name="Oren A."/>
            <person name="Chaudhuri R.R."/>
            <person name="La Ragione R."/>
            <person name="Hildebrand F."/>
            <person name="Pallen M.J."/>
        </authorList>
    </citation>
    <scope>NUCLEOTIDE SEQUENCE</scope>
    <source>
        <strain evidence="11">ChiHjej12B11-7776</strain>
    </source>
</reference>
<feature type="transmembrane region" description="Helical" evidence="10">
    <location>
        <begin position="155"/>
        <end position="173"/>
    </location>
</feature>
<dbReference type="SMART" id="SM01207">
    <property type="entry name" value="G3P_acyltransf"/>
    <property type="match status" value="1"/>
</dbReference>
<dbReference type="EMBL" id="DVOC01000064">
    <property type="protein sequence ID" value="HIU91085.1"/>
    <property type="molecule type" value="Genomic_DNA"/>
</dbReference>
<keyword evidence="5 10" id="KW-1133">Transmembrane helix</keyword>
<feature type="transmembrane region" description="Helical" evidence="10">
    <location>
        <begin position="125"/>
        <end position="149"/>
    </location>
</feature>
<gene>
    <name evidence="10" type="primary">plsY</name>
    <name evidence="11" type="ORF">IAC72_03655</name>
</gene>
<sequence length="221" mass="24673">MSFADFFAEYWWQLALVAVLSYTFGCVNYAVVFSKAFKHCDIRTLGSKNAGTTNMFRVFGLRMGALTFVCDALKGVIPCLLCLVIFKNSGMQLQFAYWAGLFAVVGHVFPVLYRWRGGKGVATSIGVCFAVQPLLSLCCVLPAIAIILIFDRMSVMSLLLSVFMIVWHWCVLFDSVQVTGCVFATVTFSIVILAHWQNIIRIFSGKELKTGVRKSIFGRKK</sequence>
<evidence type="ECO:0000256" key="6">
    <source>
        <dbReference type="ARBA" id="ARBA00023098"/>
    </source>
</evidence>
<organism evidence="11 12">
    <name type="scientific">Candidatus Fimimonas merdipullorum</name>
    <dbReference type="NCBI Taxonomy" id="2840822"/>
    <lineage>
        <taxon>Bacteria</taxon>
        <taxon>Pseudomonadati</taxon>
        <taxon>Myxococcota</taxon>
        <taxon>Myxococcia</taxon>
        <taxon>Myxococcales</taxon>
        <taxon>Cystobacterineae</taxon>
        <taxon>Myxococcaceae</taxon>
        <taxon>Myxococcaceae incertae sedis</taxon>
        <taxon>Candidatus Fimimonas</taxon>
    </lineage>
</organism>
<evidence type="ECO:0000256" key="2">
    <source>
        <dbReference type="ARBA" id="ARBA00022516"/>
    </source>
</evidence>
<accession>A0A9D1MXR5</accession>
<evidence type="ECO:0000256" key="7">
    <source>
        <dbReference type="ARBA" id="ARBA00023136"/>
    </source>
</evidence>
<evidence type="ECO:0000313" key="12">
    <source>
        <dbReference type="Proteomes" id="UP000886852"/>
    </source>
</evidence>
<comment type="subunit">
    <text evidence="10">Probably interacts with PlsX.</text>
</comment>
<keyword evidence="9 10" id="KW-1208">Phospholipid metabolism</keyword>
<dbReference type="EC" id="2.3.1.275" evidence="10"/>
<dbReference type="PANTHER" id="PTHR30309">
    <property type="entry name" value="INNER MEMBRANE PROTEIN YGIH"/>
    <property type="match status" value="1"/>
</dbReference>
<keyword evidence="7 10" id="KW-0472">Membrane</keyword>
<dbReference type="HAMAP" id="MF_01043">
    <property type="entry name" value="PlsY"/>
    <property type="match status" value="1"/>
</dbReference>
<feature type="transmembrane region" description="Helical" evidence="10">
    <location>
        <begin position="65"/>
        <end position="86"/>
    </location>
</feature>
<keyword evidence="4 10" id="KW-0812">Transmembrane</keyword>
<comment type="catalytic activity">
    <reaction evidence="10">
        <text>an acyl phosphate + sn-glycerol 3-phosphate = a 1-acyl-sn-glycero-3-phosphate + phosphate</text>
        <dbReference type="Rhea" id="RHEA:34075"/>
        <dbReference type="ChEBI" id="CHEBI:43474"/>
        <dbReference type="ChEBI" id="CHEBI:57597"/>
        <dbReference type="ChEBI" id="CHEBI:57970"/>
        <dbReference type="ChEBI" id="CHEBI:59918"/>
        <dbReference type="EC" id="2.3.1.275"/>
    </reaction>
</comment>
<dbReference type="GO" id="GO:0043772">
    <property type="term" value="F:acyl-phosphate glycerol-3-phosphate acyltransferase activity"/>
    <property type="evidence" value="ECO:0007669"/>
    <property type="project" value="UniProtKB-UniRule"/>
</dbReference>
<reference evidence="11" key="1">
    <citation type="submission" date="2020-10" db="EMBL/GenBank/DDBJ databases">
        <authorList>
            <person name="Gilroy R."/>
        </authorList>
    </citation>
    <scope>NUCLEOTIDE SEQUENCE</scope>
    <source>
        <strain evidence="11">ChiHjej12B11-7776</strain>
    </source>
</reference>